<keyword evidence="3" id="KW-0061">Asparagine biosynthesis</keyword>
<reference evidence="6 7" key="1">
    <citation type="journal article" date="2021" name="ISME Commun">
        <title>Automated analysis of genomic sequences facilitates high-throughput and comprehensive description of bacteria.</title>
        <authorList>
            <person name="Hitch T.C.A."/>
        </authorList>
    </citation>
    <scope>NUCLEOTIDE SEQUENCE [LARGE SCALE GENOMIC DNA]</scope>
    <source>
        <strain evidence="6 7">Sanger_34</strain>
    </source>
</reference>
<evidence type="ECO:0000256" key="1">
    <source>
        <dbReference type="ARBA" id="ARBA00005187"/>
    </source>
</evidence>
<dbReference type="CDD" id="cd01991">
    <property type="entry name" value="Asn_synthase_B_C"/>
    <property type="match status" value="1"/>
</dbReference>
<accession>A0ABT2U5J7</accession>
<sequence>MRDRKDRMSMYSGLEVRVPFCDHRIVEYAYNMPWAFKALDGREKGVVRKAFEAMLPEEIVWRKKSPYPKTFHPVYTRLCADYVRRIFADSESIASALFDHAAVEALMERPESLAEPWYGQLMRTPQIFAYIVQLDRWFKQYKVRLA</sequence>
<dbReference type="Gene3D" id="3.40.50.620">
    <property type="entry name" value="HUPs"/>
    <property type="match status" value="1"/>
</dbReference>
<gene>
    <name evidence="6" type="ORF">OCV66_12240</name>
</gene>
<dbReference type="SUPFAM" id="SSF52402">
    <property type="entry name" value="Adenine nucleotide alpha hydrolases-like"/>
    <property type="match status" value="1"/>
</dbReference>
<dbReference type="InterPro" id="IPR014729">
    <property type="entry name" value="Rossmann-like_a/b/a_fold"/>
</dbReference>
<name>A0ABT2U5J7_9FIRM</name>
<evidence type="ECO:0000313" key="6">
    <source>
        <dbReference type="EMBL" id="MCU6789850.1"/>
    </source>
</evidence>
<dbReference type="InterPro" id="IPR001962">
    <property type="entry name" value="Asn_synthase"/>
</dbReference>
<evidence type="ECO:0000256" key="3">
    <source>
        <dbReference type="ARBA" id="ARBA00022888"/>
    </source>
</evidence>
<keyword evidence="3" id="KW-0028">Amino-acid biosynthesis</keyword>
<feature type="domain" description="Asparagine synthetase" evidence="5">
    <location>
        <begin position="3"/>
        <end position="137"/>
    </location>
</feature>
<dbReference type="EC" id="6.3.5.4" evidence="2"/>
<proteinExistence type="predicted"/>
<evidence type="ECO:0000313" key="7">
    <source>
        <dbReference type="Proteomes" id="UP001652397"/>
    </source>
</evidence>
<organism evidence="6 7">
    <name type="scientific">Agathobaculum ammoniilyticum</name>
    <dbReference type="NCBI Taxonomy" id="2981778"/>
    <lineage>
        <taxon>Bacteria</taxon>
        <taxon>Bacillati</taxon>
        <taxon>Bacillota</taxon>
        <taxon>Clostridia</taxon>
        <taxon>Eubacteriales</taxon>
        <taxon>Butyricicoccaceae</taxon>
        <taxon>Agathobaculum</taxon>
    </lineage>
</organism>
<keyword evidence="7" id="KW-1185">Reference proteome</keyword>
<dbReference type="PANTHER" id="PTHR43284:SF1">
    <property type="entry name" value="ASPARAGINE SYNTHETASE"/>
    <property type="match status" value="1"/>
</dbReference>
<dbReference type="PANTHER" id="PTHR43284">
    <property type="entry name" value="ASPARAGINE SYNTHETASE (GLUTAMINE-HYDROLYZING)"/>
    <property type="match status" value="1"/>
</dbReference>
<dbReference type="Pfam" id="PF00733">
    <property type="entry name" value="Asn_synthase"/>
    <property type="match status" value="1"/>
</dbReference>
<evidence type="ECO:0000259" key="5">
    <source>
        <dbReference type="Pfam" id="PF00733"/>
    </source>
</evidence>
<evidence type="ECO:0000256" key="4">
    <source>
        <dbReference type="ARBA" id="ARBA00048741"/>
    </source>
</evidence>
<dbReference type="Proteomes" id="UP001652397">
    <property type="component" value="Unassembled WGS sequence"/>
</dbReference>
<evidence type="ECO:0000256" key="2">
    <source>
        <dbReference type="ARBA" id="ARBA00012737"/>
    </source>
</evidence>
<comment type="caution">
    <text evidence="6">The sequence shown here is derived from an EMBL/GenBank/DDBJ whole genome shotgun (WGS) entry which is preliminary data.</text>
</comment>
<comment type="pathway">
    <text evidence="1">Amino-acid biosynthesis; L-asparagine biosynthesis; L-asparagine from L-aspartate (L-Gln route): step 1/1.</text>
</comment>
<dbReference type="InterPro" id="IPR051786">
    <property type="entry name" value="ASN_synthetase/amidase"/>
</dbReference>
<protein>
    <recommendedName>
        <fullName evidence="2">asparagine synthase (glutamine-hydrolyzing)</fullName>
        <ecNumber evidence="2">6.3.5.4</ecNumber>
    </recommendedName>
</protein>
<dbReference type="EMBL" id="JAOQJE010000012">
    <property type="protein sequence ID" value="MCU6789850.1"/>
    <property type="molecule type" value="Genomic_DNA"/>
</dbReference>
<comment type="catalytic activity">
    <reaction evidence="4">
        <text>L-aspartate + L-glutamine + ATP + H2O = L-asparagine + L-glutamate + AMP + diphosphate + H(+)</text>
        <dbReference type="Rhea" id="RHEA:12228"/>
        <dbReference type="ChEBI" id="CHEBI:15377"/>
        <dbReference type="ChEBI" id="CHEBI:15378"/>
        <dbReference type="ChEBI" id="CHEBI:29985"/>
        <dbReference type="ChEBI" id="CHEBI:29991"/>
        <dbReference type="ChEBI" id="CHEBI:30616"/>
        <dbReference type="ChEBI" id="CHEBI:33019"/>
        <dbReference type="ChEBI" id="CHEBI:58048"/>
        <dbReference type="ChEBI" id="CHEBI:58359"/>
        <dbReference type="ChEBI" id="CHEBI:456215"/>
        <dbReference type="EC" id="6.3.5.4"/>
    </reaction>
</comment>